<dbReference type="SUPFAM" id="SSF53807">
    <property type="entry name" value="Helical backbone' metal receptor"/>
    <property type="match status" value="1"/>
</dbReference>
<keyword evidence="2" id="KW-0813">Transport</keyword>
<dbReference type="Proteomes" id="UP000002071">
    <property type="component" value="Chromosome"/>
</dbReference>
<keyword evidence="7" id="KW-1185">Reference proteome</keyword>
<name>C7NUJ9_HALUD</name>
<dbReference type="InterPro" id="IPR051313">
    <property type="entry name" value="Bact_iron-sidero_bind"/>
</dbReference>
<dbReference type="InterPro" id="IPR002491">
    <property type="entry name" value="ABC_transptr_periplasmic_BD"/>
</dbReference>
<evidence type="ECO:0000259" key="5">
    <source>
        <dbReference type="PROSITE" id="PS50983"/>
    </source>
</evidence>
<protein>
    <submittedName>
        <fullName evidence="6">ABC-type Fe3+-hydroxamate transport system periplasmic component-like protein</fullName>
    </submittedName>
</protein>
<dbReference type="InterPro" id="IPR006311">
    <property type="entry name" value="TAT_signal"/>
</dbReference>
<feature type="region of interest" description="Disordered" evidence="4">
    <location>
        <begin position="30"/>
        <end position="82"/>
    </location>
</feature>
<evidence type="ECO:0000256" key="4">
    <source>
        <dbReference type="SAM" id="MobiDB-lite"/>
    </source>
</evidence>
<dbReference type="Pfam" id="PF01497">
    <property type="entry name" value="Peripla_BP_2"/>
    <property type="match status" value="1"/>
</dbReference>
<dbReference type="HOGENOM" id="CLU_751439_0_0_2"/>
<dbReference type="PANTHER" id="PTHR30532:SF1">
    <property type="entry name" value="IRON(3+)-HYDROXAMATE-BINDING PROTEIN FHUD"/>
    <property type="match status" value="1"/>
</dbReference>
<dbReference type="RefSeq" id="WP_015789927.1">
    <property type="nucleotide sequence ID" value="NC_013158.1"/>
</dbReference>
<dbReference type="AlphaFoldDB" id="C7NUJ9"/>
<organism evidence="6 7">
    <name type="scientific">Halorhabdus utahensis (strain DSM 12940 / JCM 11049 / AX-2)</name>
    <dbReference type="NCBI Taxonomy" id="519442"/>
    <lineage>
        <taxon>Archaea</taxon>
        <taxon>Methanobacteriati</taxon>
        <taxon>Methanobacteriota</taxon>
        <taxon>Stenosarchaea group</taxon>
        <taxon>Halobacteria</taxon>
        <taxon>Halobacteriales</taxon>
        <taxon>Haloarculaceae</taxon>
        <taxon>Halorhabdus</taxon>
    </lineage>
</organism>
<dbReference type="PANTHER" id="PTHR30532">
    <property type="entry name" value="IRON III DICITRATE-BINDING PERIPLASMIC PROTEIN"/>
    <property type="match status" value="1"/>
</dbReference>
<accession>C7NUJ9</accession>
<gene>
    <name evidence="6" type="ordered locus">Huta_2189</name>
</gene>
<dbReference type="eggNOG" id="arCOG06180">
    <property type="taxonomic scope" value="Archaea"/>
</dbReference>
<feature type="compositionally biased region" description="Low complexity" evidence="4">
    <location>
        <begin position="71"/>
        <end position="82"/>
    </location>
</feature>
<feature type="domain" description="Fe/B12 periplasmic-binding" evidence="5">
    <location>
        <begin position="102"/>
        <end position="398"/>
    </location>
</feature>
<dbReference type="Gene3D" id="3.40.50.1980">
    <property type="entry name" value="Nitrogenase molybdenum iron protein domain"/>
    <property type="match status" value="2"/>
</dbReference>
<evidence type="ECO:0000313" key="6">
    <source>
        <dbReference type="EMBL" id="ACV12356.1"/>
    </source>
</evidence>
<dbReference type="EMBL" id="CP001687">
    <property type="protein sequence ID" value="ACV12356.1"/>
    <property type="molecule type" value="Genomic_DNA"/>
</dbReference>
<dbReference type="KEGG" id="hut:Huta_2189"/>
<keyword evidence="3" id="KW-0732">Signal</keyword>
<evidence type="ECO:0000256" key="1">
    <source>
        <dbReference type="ARBA" id="ARBA00004196"/>
    </source>
</evidence>
<sequence length="418" mass="46928">MSDDAGSRTTPTRREYLKYGLAVGTGGLLAGCSGGERTETAQPADQETATATPTETATETETTTETEAETTTETATETTADTPYTVEMAPVGEVSFEEVPETFTPYSGDYADMAVALGKGDGIQGIGFADRYYSYVYDELPGVSVDREQIEEDPEVRTKEQFYALDSDVFLYDPQMLINWFDWGPADVSEIRENVAPLFANLIFRREDAWHDYRYYTLYQAFEKLAELFQREERFQAFETLHEEFLADVQARMPPASERPNVMLTFEGTDEPETFSPYRLNDRGTSKKQWRDLGVADALSGTGIEGLSTTDRGELDYENLLTVDPDVLLVRGHERKSAQEFRDTVLAYMEDHPVGSELTAVQNGQVYRGGFLYQGPIQNLFLTERAAKQLYPETFGDVTGDDELFDRQRVADIVNGEI</sequence>
<reference evidence="6 7" key="1">
    <citation type="journal article" date="2009" name="Stand. Genomic Sci.">
        <title>Complete genome sequence of Halorhabdus utahensis type strain (AX-2).</title>
        <authorList>
            <person name="Anderson I."/>
            <person name="Tindall B.J."/>
            <person name="Pomrenke H."/>
            <person name="Goker M."/>
            <person name="Lapidus A."/>
            <person name="Nolan M."/>
            <person name="Copeland A."/>
            <person name="Glavina Del Rio T."/>
            <person name="Chen F."/>
            <person name="Tice H."/>
            <person name="Cheng J.F."/>
            <person name="Lucas S."/>
            <person name="Chertkov O."/>
            <person name="Bruce D."/>
            <person name="Brettin T."/>
            <person name="Detter J.C."/>
            <person name="Han C."/>
            <person name="Goodwin L."/>
            <person name="Land M."/>
            <person name="Hauser L."/>
            <person name="Chang Y.J."/>
            <person name="Jeffries C.D."/>
            <person name="Pitluck S."/>
            <person name="Pati A."/>
            <person name="Mavromatis K."/>
            <person name="Ivanova N."/>
            <person name="Ovchinnikova G."/>
            <person name="Chen A."/>
            <person name="Palaniappan K."/>
            <person name="Chain P."/>
            <person name="Rohde M."/>
            <person name="Bristow J."/>
            <person name="Eisen J.A."/>
            <person name="Markowitz V."/>
            <person name="Hugenholtz P."/>
            <person name="Kyrpides N.C."/>
            <person name="Klenk H.P."/>
        </authorList>
    </citation>
    <scope>NUCLEOTIDE SEQUENCE [LARGE SCALE GENOMIC DNA]</scope>
    <source>
        <strain evidence="7">DSM 12940 / JCM 11049 / AX-2</strain>
    </source>
</reference>
<dbReference type="PROSITE" id="PS51318">
    <property type="entry name" value="TAT"/>
    <property type="match status" value="1"/>
</dbReference>
<evidence type="ECO:0000313" key="7">
    <source>
        <dbReference type="Proteomes" id="UP000002071"/>
    </source>
</evidence>
<comment type="subcellular location">
    <subcellularLocation>
        <location evidence="1">Cell envelope</location>
    </subcellularLocation>
</comment>
<proteinExistence type="predicted"/>
<feature type="compositionally biased region" description="Low complexity" evidence="4">
    <location>
        <begin position="40"/>
        <end position="61"/>
    </location>
</feature>
<dbReference type="PROSITE" id="PS50983">
    <property type="entry name" value="FE_B12_PBP"/>
    <property type="match status" value="1"/>
</dbReference>
<evidence type="ECO:0000256" key="3">
    <source>
        <dbReference type="ARBA" id="ARBA00022729"/>
    </source>
</evidence>
<dbReference type="STRING" id="519442.Huta_2189"/>
<evidence type="ECO:0000256" key="2">
    <source>
        <dbReference type="ARBA" id="ARBA00022448"/>
    </source>
</evidence>
<dbReference type="GeneID" id="8384483"/>
<dbReference type="OrthoDB" id="304381at2157"/>